<dbReference type="Proteomes" id="UP000503197">
    <property type="component" value="Chromosome"/>
</dbReference>
<feature type="site" description="Enhances dephosphorylation of CheY-P" evidence="11">
    <location>
        <position position="150"/>
    </location>
</feature>
<dbReference type="GO" id="GO:0050920">
    <property type="term" value="P:regulation of chemotaxis"/>
    <property type="evidence" value="ECO:0007669"/>
    <property type="project" value="InterPro"/>
</dbReference>
<dbReference type="PIRSF" id="PIRSF002884">
    <property type="entry name" value="CheZ"/>
    <property type="match status" value="1"/>
</dbReference>
<keyword evidence="6 10" id="KW-0283">Flagellar rotation</keyword>
<dbReference type="AlphaFoldDB" id="A0A0D7UWW5"/>
<evidence type="ECO:0000256" key="1">
    <source>
        <dbReference type="ARBA" id="ARBA00004496"/>
    </source>
</evidence>
<comment type="similarity">
    <text evidence="2 10">Belongs to the CheZ family.</text>
</comment>
<accession>A0A0D7UWW5</accession>
<sequence>MSQNEQGGSAQLSEEAAEDLIFRIGKLTRMLRDNMRELGLDKEIEKAAEAIPDARDRLHYVATMTEQAADRALNAIDRAQPLQDQLSERAEALDKRWAEWFEAPKELDDAKVLVKETRTYLSDVPEITSATNKELMDIMMAQDFQDLTGQVIKKMMDVIREIEHQLVQVLIDNVPGVEARETMQRKAEDQWKNEKARRNEDLLNGPQVKESAPDIVTGQDQVDDLLDELGF</sequence>
<keyword evidence="8 10" id="KW-0904">Protein phosphatase</keyword>
<evidence type="ECO:0000256" key="3">
    <source>
        <dbReference type="ARBA" id="ARBA00018484"/>
    </source>
</evidence>
<dbReference type="OrthoDB" id="9773007at2"/>
<evidence type="ECO:0000256" key="6">
    <source>
        <dbReference type="ARBA" id="ARBA00022779"/>
    </source>
</evidence>
<protein>
    <recommendedName>
        <fullName evidence="3 10">Protein phosphatase CheZ</fullName>
        <ecNumber evidence="10">3.1.3.-</ecNumber>
    </recommendedName>
    <alternativeName>
        <fullName evidence="9 10">Chemotaxis protein CheZ</fullName>
    </alternativeName>
</protein>
<evidence type="ECO:0000256" key="7">
    <source>
        <dbReference type="ARBA" id="ARBA00022801"/>
    </source>
</evidence>
<dbReference type="GO" id="GO:0009288">
    <property type="term" value="C:bacterial-type flagellum"/>
    <property type="evidence" value="ECO:0007669"/>
    <property type="project" value="InterPro"/>
</dbReference>
<evidence type="ECO:0000256" key="12">
    <source>
        <dbReference type="SAM" id="MobiDB-lite"/>
    </source>
</evidence>
<evidence type="ECO:0000256" key="9">
    <source>
        <dbReference type="ARBA" id="ARBA00029599"/>
    </source>
</evidence>
<dbReference type="GO" id="GO:0006935">
    <property type="term" value="P:chemotaxis"/>
    <property type="evidence" value="ECO:0007669"/>
    <property type="project" value="UniProtKB-KW"/>
</dbReference>
<evidence type="ECO:0000313" key="13">
    <source>
        <dbReference type="EMBL" id="BCA90339.1"/>
    </source>
</evidence>
<keyword evidence="7 10" id="KW-0378">Hydrolase</keyword>
<dbReference type="PANTHER" id="PTHR43693:SF1">
    <property type="entry name" value="PROTEIN PHOSPHATASE CHEZ"/>
    <property type="match status" value="1"/>
</dbReference>
<keyword evidence="5 10" id="KW-0145">Chemotaxis</keyword>
<feature type="compositionally biased region" description="Basic and acidic residues" evidence="12">
    <location>
        <begin position="181"/>
        <end position="201"/>
    </location>
</feature>
<evidence type="ECO:0000256" key="11">
    <source>
        <dbReference type="PIRSR" id="PIRSR002884-1"/>
    </source>
</evidence>
<dbReference type="GO" id="GO:0097588">
    <property type="term" value="P:archaeal or bacterial-type flagellum-dependent cell motility"/>
    <property type="evidence" value="ECO:0007669"/>
    <property type="project" value="UniProtKB-KW"/>
</dbReference>
<dbReference type="EMBL" id="AP022821">
    <property type="protein sequence ID" value="BCA90339.1"/>
    <property type="molecule type" value="Genomic_DNA"/>
</dbReference>
<evidence type="ECO:0000256" key="4">
    <source>
        <dbReference type="ARBA" id="ARBA00022490"/>
    </source>
</evidence>
<dbReference type="GO" id="GO:0005737">
    <property type="term" value="C:cytoplasm"/>
    <property type="evidence" value="ECO:0007669"/>
    <property type="project" value="UniProtKB-SubCell"/>
</dbReference>
<comment type="subunit">
    <text evidence="10">Homodimer.</text>
</comment>
<name>A0A0D7UWW5_9GAMM</name>
<dbReference type="InterPro" id="IPR007439">
    <property type="entry name" value="Chemotax_Pase_CheZ"/>
</dbReference>
<proteinExistence type="inferred from homology"/>
<gene>
    <name evidence="13" type="ORF">HMSLTHF_01140</name>
</gene>
<evidence type="ECO:0000256" key="8">
    <source>
        <dbReference type="ARBA" id="ARBA00022912"/>
    </source>
</evidence>
<comment type="subcellular location">
    <subcellularLocation>
        <location evidence="1 10">Cytoplasm</location>
    </subcellularLocation>
</comment>
<reference evidence="13 14" key="1">
    <citation type="submission" date="2020-02" db="EMBL/GenBank/DDBJ databases">
        <title>Complete Genome Sequence of Halomonas meridiana strain BAA-801, Isolated from Deep Sea Thermal Vent.</title>
        <authorList>
            <person name="Takahashi Y."/>
            <person name="Takahashi H."/>
            <person name="Galipon J."/>
            <person name="Arakawa K."/>
        </authorList>
    </citation>
    <scope>NUCLEOTIDE SEQUENCE [LARGE SCALE GENOMIC DNA]</scope>
    <source>
        <strain evidence="13 14">Slthf1</strain>
    </source>
</reference>
<dbReference type="Gene3D" id="1.10.287.500">
    <property type="entry name" value="Helix hairpin bin"/>
    <property type="match status" value="1"/>
</dbReference>
<evidence type="ECO:0000313" key="14">
    <source>
        <dbReference type="Proteomes" id="UP000503197"/>
    </source>
</evidence>
<dbReference type="RefSeq" id="WP_044629556.1">
    <property type="nucleotide sequence ID" value="NZ_AP022821.1"/>
</dbReference>
<feature type="region of interest" description="Disordered" evidence="12">
    <location>
        <begin position="181"/>
        <end position="219"/>
    </location>
</feature>
<dbReference type="Gene3D" id="1.20.5.590">
    <property type="entry name" value="Single helix bin"/>
    <property type="match status" value="1"/>
</dbReference>
<dbReference type="Pfam" id="PF04344">
    <property type="entry name" value="CheZ"/>
    <property type="match status" value="1"/>
</dbReference>
<dbReference type="SUPFAM" id="SSF75708">
    <property type="entry name" value="Chemotaxis phosphatase CheZ"/>
    <property type="match status" value="1"/>
</dbReference>
<organism evidence="13 14">
    <name type="scientific">Vreelandella aquamarina</name>
    <dbReference type="NCBI Taxonomy" id="77097"/>
    <lineage>
        <taxon>Bacteria</taxon>
        <taxon>Pseudomonadati</taxon>
        <taxon>Pseudomonadota</taxon>
        <taxon>Gammaproteobacteria</taxon>
        <taxon>Oceanospirillales</taxon>
        <taxon>Halomonadaceae</taxon>
        <taxon>Vreelandella</taxon>
    </lineage>
</organism>
<evidence type="ECO:0000256" key="2">
    <source>
        <dbReference type="ARBA" id="ARBA00005908"/>
    </source>
</evidence>
<comment type="function">
    <text evidence="10">Plays an important role in bacterial chemotaxis signal transduction pathway by accelerating the dephosphorylation of phosphorylated CheY (CheY-P).</text>
</comment>
<evidence type="ECO:0000256" key="5">
    <source>
        <dbReference type="ARBA" id="ARBA00022500"/>
    </source>
</evidence>
<dbReference type="NCBIfam" id="NF008368">
    <property type="entry name" value="PRK11166.1"/>
    <property type="match status" value="1"/>
</dbReference>
<dbReference type="InterPro" id="IPR050992">
    <property type="entry name" value="CheZ_family_phosphatases"/>
</dbReference>
<evidence type="ECO:0000256" key="10">
    <source>
        <dbReference type="PIRNR" id="PIRNR002884"/>
    </source>
</evidence>
<dbReference type="EC" id="3.1.3.-" evidence="10"/>
<dbReference type="PANTHER" id="PTHR43693">
    <property type="entry name" value="PROTEIN PHOSPHATASE CHEZ"/>
    <property type="match status" value="1"/>
</dbReference>
<keyword evidence="4 10" id="KW-0963">Cytoplasm</keyword>
<dbReference type="GO" id="GO:0004721">
    <property type="term" value="F:phosphoprotein phosphatase activity"/>
    <property type="evidence" value="ECO:0007669"/>
    <property type="project" value="UniProtKB-KW"/>
</dbReference>